<evidence type="ECO:0000256" key="3">
    <source>
        <dbReference type="ARBA" id="ARBA00023052"/>
    </source>
</evidence>
<dbReference type="GO" id="GO:0004739">
    <property type="term" value="F:pyruvate dehydrogenase (acetyl-transferring) activity"/>
    <property type="evidence" value="ECO:0007669"/>
    <property type="project" value="UniProtKB-UniRule"/>
</dbReference>
<keyword evidence="4 6" id="KW-0670">Pyruvate</keyword>
<dbReference type="PANTHER" id="PTHR43380">
    <property type="entry name" value="2-OXOISOVALERATE DEHYDROGENASE SUBUNIT ALPHA, MITOCHONDRIAL"/>
    <property type="match status" value="1"/>
</dbReference>
<dbReference type="EC" id="1.2.4.1" evidence="4"/>
<dbReference type="Pfam" id="PF00676">
    <property type="entry name" value="E1_dh"/>
    <property type="match status" value="1"/>
</dbReference>
<dbReference type="Gene3D" id="3.40.50.970">
    <property type="match status" value="1"/>
</dbReference>
<dbReference type="AlphaFoldDB" id="A0A7W8DDV0"/>
<comment type="catalytic activity">
    <reaction evidence="4">
        <text>N(6)-[(R)-lipoyl]-L-lysyl-[protein] + pyruvate + H(+) = N(6)-[(R)-S(8)-acetyldihydrolipoyl]-L-lysyl-[protein] + CO2</text>
        <dbReference type="Rhea" id="RHEA:19189"/>
        <dbReference type="Rhea" id="RHEA-COMP:10474"/>
        <dbReference type="Rhea" id="RHEA-COMP:10478"/>
        <dbReference type="ChEBI" id="CHEBI:15361"/>
        <dbReference type="ChEBI" id="CHEBI:15378"/>
        <dbReference type="ChEBI" id="CHEBI:16526"/>
        <dbReference type="ChEBI" id="CHEBI:83099"/>
        <dbReference type="ChEBI" id="CHEBI:83111"/>
        <dbReference type="EC" id="1.2.4.1"/>
    </reaction>
</comment>
<dbReference type="GO" id="GO:0009083">
    <property type="term" value="P:branched-chain amino acid catabolic process"/>
    <property type="evidence" value="ECO:0007669"/>
    <property type="project" value="TreeGrafter"/>
</dbReference>
<dbReference type="InterPro" id="IPR001017">
    <property type="entry name" value="DH_E1"/>
</dbReference>
<protein>
    <recommendedName>
        <fullName evidence="4">Pyruvate dehydrogenase E1 component subunit alpha</fullName>
        <ecNumber evidence="4">1.2.4.1</ecNumber>
    </recommendedName>
</protein>
<dbReference type="SUPFAM" id="SSF52518">
    <property type="entry name" value="Thiamin diphosphate-binding fold (THDP-binding)"/>
    <property type="match status" value="1"/>
</dbReference>
<keyword evidence="2 4" id="KW-0560">Oxidoreductase</keyword>
<evidence type="ECO:0000256" key="4">
    <source>
        <dbReference type="RuleBase" id="RU366007"/>
    </source>
</evidence>
<dbReference type="EMBL" id="JACHHX010000007">
    <property type="protein sequence ID" value="MBB5015345.1"/>
    <property type="molecule type" value="Genomic_DNA"/>
</dbReference>
<evidence type="ECO:0000256" key="2">
    <source>
        <dbReference type="ARBA" id="ARBA00023002"/>
    </source>
</evidence>
<dbReference type="Proteomes" id="UP000519004">
    <property type="component" value="Unassembled WGS sequence"/>
</dbReference>
<feature type="domain" description="Dehydrogenase E1 component" evidence="5">
    <location>
        <begin position="40"/>
        <end position="327"/>
    </location>
</feature>
<evidence type="ECO:0000313" key="6">
    <source>
        <dbReference type="EMBL" id="MBB5015345.1"/>
    </source>
</evidence>
<comment type="caution">
    <text evidence="6">The sequence shown here is derived from an EMBL/GenBank/DDBJ whole genome shotgun (WGS) entry which is preliminary data.</text>
</comment>
<comment type="subunit">
    <text evidence="4">Heterodimer of an alpha and a beta chain.</text>
</comment>
<dbReference type="InterPro" id="IPR017596">
    <property type="entry name" value="PdhA/BkdA"/>
</dbReference>
<gene>
    <name evidence="6" type="ORF">HNQ58_001243</name>
</gene>
<dbReference type="NCBIfam" id="TIGR03181">
    <property type="entry name" value="PDH_E1_alph_x"/>
    <property type="match status" value="1"/>
</dbReference>
<dbReference type="InterPro" id="IPR050771">
    <property type="entry name" value="Alpha-ketoacid_DH_E1_comp"/>
</dbReference>
<reference evidence="6 7" key="1">
    <citation type="submission" date="2020-08" db="EMBL/GenBank/DDBJ databases">
        <title>Genomic Encyclopedia of Type Strains, Phase IV (KMG-IV): sequencing the most valuable type-strain genomes for metagenomic binning, comparative biology and taxonomic classification.</title>
        <authorList>
            <person name="Goeker M."/>
        </authorList>
    </citation>
    <scope>NUCLEOTIDE SEQUENCE [LARGE SCALE GENOMIC DNA]</scope>
    <source>
        <strain evidence="6 7">DSM 25897</strain>
    </source>
</reference>
<evidence type="ECO:0000256" key="1">
    <source>
        <dbReference type="ARBA" id="ARBA00001964"/>
    </source>
</evidence>
<sequence length="358" mass="39338">MTTVASYDIHYLQYLAEDGTPVRKDLPDFAKDTDRLVALYKQMLLVRTFDTKAVALQRTGKLGTYASCLGHEAAHVGIGAALKPEDVFAPSYREYGAQFMRGVKPREVLMYWGGDERGNDFSGPKHDYPWCVPIGTQCLHAAGAALAFKLRGEARVALACVGDGGSSKTDTYAAINAAGAYGLPFVLCIVNNQWAISVPRRAQTGAKTLAQKGLAGGLHCLQVDGNDLIAVLDAVRTAVEQARNGEGGSVLELVTYRLSDHTTADDARRYRPDDEVKAAWEREPMKRLKAYLIGRKAWDEKQEEAWKAECGALVDAEVNAYLETPVQPIESIFDHLYADMPADLARQREQALAWEARK</sequence>
<dbReference type="CDD" id="cd02000">
    <property type="entry name" value="TPP_E1_PDC_ADC_BCADC"/>
    <property type="match status" value="1"/>
</dbReference>
<accession>A0A7W8DDV0</accession>
<keyword evidence="7" id="KW-1185">Reference proteome</keyword>
<dbReference type="InterPro" id="IPR029061">
    <property type="entry name" value="THDP-binding"/>
</dbReference>
<proteinExistence type="predicted"/>
<organism evidence="6 7">
    <name type="scientific">Rehaibacterium terrae</name>
    <dbReference type="NCBI Taxonomy" id="1341696"/>
    <lineage>
        <taxon>Bacteria</taxon>
        <taxon>Pseudomonadati</taxon>
        <taxon>Pseudomonadota</taxon>
        <taxon>Gammaproteobacteria</taxon>
        <taxon>Lysobacterales</taxon>
        <taxon>Lysobacteraceae</taxon>
        <taxon>Rehaibacterium</taxon>
    </lineage>
</organism>
<evidence type="ECO:0000259" key="5">
    <source>
        <dbReference type="Pfam" id="PF00676"/>
    </source>
</evidence>
<name>A0A7W8DDV0_9GAMM</name>
<evidence type="ECO:0000313" key="7">
    <source>
        <dbReference type="Proteomes" id="UP000519004"/>
    </source>
</evidence>
<keyword evidence="3 4" id="KW-0786">Thiamine pyrophosphate</keyword>
<dbReference type="RefSeq" id="WP_183948039.1">
    <property type="nucleotide sequence ID" value="NZ_JACHHX010000007.1"/>
</dbReference>
<dbReference type="PANTHER" id="PTHR43380:SF1">
    <property type="entry name" value="2-OXOISOVALERATE DEHYDROGENASE SUBUNIT ALPHA, MITOCHONDRIAL"/>
    <property type="match status" value="1"/>
</dbReference>
<comment type="function">
    <text evidence="4">The pyruvate dehydrogenase complex catalyzes the overall conversion of pyruvate to acetyl-CoA and CO(2). It contains multiple copies of three enzymatic components: pyruvate dehydrogenase (E1), dihydrolipoamide acetyltransferase (E2) and lipoamide dehydrogenase (E3).</text>
</comment>
<comment type="cofactor">
    <cofactor evidence="1 4">
        <name>thiamine diphosphate</name>
        <dbReference type="ChEBI" id="CHEBI:58937"/>
    </cofactor>
</comment>